<evidence type="ECO:0000313" key="4">
    <source>
        <dbReference type="Proteomes" id="UP000669133"/>
    </source>
</evidence>
<feature type="transmembrane region" description="Helical" evidence="2">
    <location>
        <begin position="75"/>
        <end position="105"/>
    </location>
</feature>
<organism evidence="3 4">
    <name type="scientific">Candida metapsilosis</name>
    <dbReference type="NCBI Taxonomy" id="273372"/>
    <lineage>
        <taxon>Eukaryota</taxon>
        <taxon>Fungi</taxon>
        <taxon>Dikarya</taxon>
        <taxon>Ascomycota</taxon>
        <taxon>Saccharomycotina</taxon>
        <taxon>Pichiomycetes</taxon>
        <taxon>Debaryomycetaceae</taxon>
        <taxon>Candida/Lodderomyces clade</taxon>
        <taxon>Candida</taxon>
    </lineage>
</organism>
<evidence type="ECO:0000256" key="1">
    <source>
        <dbReference type="SAM" id="MobiDB-lite"/>
    </source>
</evidence>
<dbReference type="GeneID" id="93653244"/>
<keyword evidence="2" id="KW-1133">Transmembrane helix</keyword>
<feature type="region of interest" description="Disordered" evidence="1">
    <location>
        <begin position="14"/>
        <end position="56"/>
    </location>
</feature>
<gene>
    <name evidence="3" type="ORF">I9W82_004615</name>
</gene>
<feature type="compositionally biased region" description="Low complexity" evidence="1">
    <location>
        <begin position="14"/>
        <end position="40"/>
    </location>
</feature>
<keyword evidence="4" id="KW-1185">Reference proteome</keyword>
<keyword evidence="2" id="KW-0812">Transmembrane</keyword>
<name>A0A8H7ZB26_9ASCO</name>
<comment type="caution">
    <text evidence="3">The sequence shown here is derived from an EMBL/GenBank/DDBJ whole genome shotgun (WGS) entry which is preliminary data.</text>
</comment>
<dbReference type="EMBL" id="JAEOAQ010000007">
    <property type="protein sequence ID" value="KAG5416984.1"/>
    <property type="molecule type" value="Genomic_DNA"/>
</dbReference>
<dbReference type="AlphaFoldDB" id="A0A8H7ZB26"/>
<dbReference type="Proteomes" id="UP000669133">
    <property type="component" value="Unassembled WGS sequence"/>
</dbReference>
<evidence type="ECO:0000313" key="3">
    <source>
        <dbReference type="EMBL" id="KAG5416984.1"/>
    </source>
</evidence>
<sequence length="107" mass="11706">MELIQSNTFEIKITPNTNTANESTNNANIGNTNTLTTGEMEGSEGSESEPTGSFRQNADEERFWRVFPVTSRDGAILQLTLIILVLIIGLIGFPICIFEIVLAICKA</sequence>
<proteinExistence type="predicted"/>
<dbReference type="RefSeq" id="XP_067546100.1">
    <property type="nucleotide sequence ID" value="XM_067693706.1"/>
</dbReference>
<reference evidence="3 4" key="1">
    <citation type="submission" date="2020-12" db="EMBL/GenBank/DDBJ databases">
        <title>Effect of drift, selection, and recombination on the evolution of hybrid genomes in Candida yeast pathogens.</title>
        <authorList>
            <person name="Mixao V."/>
            <person name="Ksiezopolska E."/>
            <person name="Saus E."/>
            <person name="Boekhout T."/>
            <person name="Gacser A."/>
            <person name="Gabaldon T."/>
        </authorList>
    </citation>
    <scope>NUCLEOTIDE SEQUENCE [LARGE SCALE GENOMIC DNA]</scope>
    <source>
        <strain evidence="3 4">BP57</strain>
    </source>
</reference>
<accession>A0A8H7ZB26</accession>
<keyword evidence="2" id="KW-0472">Membrane</keyword>
<evidence type="ECO:0000256" key="2">
    <source>
        <dbReference type="SAM" id="Phobius"/>
    </source>
</evidence>
<protein>
    <submittedName>
        <fullName evidence="3">Uncharacterized protein</fullName>
    </submittedName>
</protein>